<dbReference type="Pfam" id="PF00455">
    <property type="entry name" value="DeoRC"/>
    <property type="match status" value="1"/>
</dbReference>
<keyword evidence="2" id="KW-0238">DNA-binding</keyword>
<comment type="caution">
    <text evidence="5">The sequence shown here is derived from an EMBL/GenBank/DDBJ whole genome shotgun (WGS) entry which is preliminary data.</text>
</comment>
<dbReference type="RefSeq" id="WP_007866565.1">
    <property type="nucleotide sequence ID" value="NZ_JH376426.1"/>
</dbReference>
<keyword evidence="3" id="KW-0804">Transcription</keyword>
<accession>G5HNU5</accession>
<protein>
    <recommendedName>
        <fullName evidence="4">HTH deoR-type domain-containing protein</fullName>
    </recommendedName>
</protein>
<dbReference type="InterPro" id="IPR036388">
    <property type="entry name" value="WH-like_DNA-bd_sf"/>
</dbReference>
<dbReference type="SUPFAM" id="SSF46785">
    <property type="entry name" value="Winged helix' DNA-binding domain"/>
    <property type="match status" value="1"/>
</dbReference>
<dbReference type="SUPFAM" id="SSF100950">
    <property type="entry name" value="NagB/RpiA/CoA transferase-like"/>
    <property type="match status" value="1"/>
</dbReference>
<dbReference type="eggNOG" id="COG1349">
    <property type="taxonomic scope" value="Bacteria"/>
</dbReference>
<evidence type="ECO:0000256" key="2">
    <source>
        <dbReference type="ARBA" id="ARBA00023125"/>
    </source>
</evidence>
<dbReference type="PANTHER" id="PTHR30363">
    <property type="entry name" value="HTH-TYPE TRANSCRIPTIONAL REGULATOR SRLR-RELATED"/>
    <property type="match status" value="1"/>
</dbReference>
<dbReference type="PATRIC" id="fig|742733.3.peg.4411"/>
<evidence type="ECO:0000259" key="4">
    <source>
        <dbReference type="PROSITE" id="PS51000"/>
    </source>
</evidence>
<keyword evidence="1" id="KW-0805">Transcription regulation</keyword>
<reference evidence="5 6" key="1">
    <citation type="submission" date="2011-08" db="EMBL/GenBank/DDBJ databases">
        <title>The Genome Sequence of Clostridium citroniae WAL-17108.</title>
        <authorList>
            <consortium name="The Broad Institute Genome Sequencing Platform"/>
            <person name="Earl A."/>
            <person name="Ward D."/>
            <person name="Feldgarden M."/>
            <person name="Gevers D."/>
            <person name="Finegold S.M."/>
            <person name="Summanen P.H."/>
            <person name="Molitoris D.R."/>
            <person name="Vaisanen M.L."/>
            <person name="Daigneault M."/>
            <person name="Allen-Vercoe E."/>
            <person name="Young S.K."/>
            <person name="Zeng Q."/>
            <person name="Gargeya S."/>
            <person name="Fitzgerald M."/>
            <person name="Haas B."/>
            <person name="Abouelleil A."/>
            <person name="Alvarado L."/>
            <person name="Arachchi H.M."/>
            <person name="Berlin A."/>
            <person name="Brown A."/>
            <person name="Chapman S.B."/>
            <person name="Chen Z."/>
            <person name="Dunbar C."/>
            <person name="Freedman E."/>
            <person name="Gearin G."/>
            <person name="Gellesch M."/>
            <person name="Goldberg J."/>
            <person name="Griggs A."/>
            <person name="Gujja S."/>
            <person name="Heiman D."/>
            <person name="Howarth C."/>
            <person name="Larson L."/>
            <person name="Lui A."/>
            <person name="MacDonald P.J.P."/>
            <person name="Montmayeur A."/>
            <person name="Murphy C."/>
            <person name="Neiman D."/>
            <person name="Pearson M."/>
            <person name="Priest M."/>
            <person name="Roberts A."/>
            <person name="Saif S."/>
            <person name="Shea T."/>
            <person name="Shenoy N."/>
            <person name="Sisk P."/>
            <person name="Stolte C."/>
            <person name="Sykes S."/>
            <person name="Wortman J."/>
            <person name="Nusbaum C."/>
            <person name="Birren B."/>
        </authorList>
    </citation>
    <scope>NUCLEOTIDE SEQUENCE [LARGE SCALE GENOMIC DNA]</scope>
    <source>
        <strain evidence="5 6">WAL-17108</strain>
    </source>
</reference>
<dbReference type="PRINTS" id="PR00037">
    <property type="entry name" value="HTHLACR"/>
</dbReference>
<dbReference type="HOGENOM" id="CLU_060699_4_0_9"/>
<dbReference type="InterPro" id="IPR050313">
    <property type="entry name" value="Carb_Metab_HTH_regulators"/>
</dbReference>
<organism evidence="5 6">
    <name type="scientific">[Clostridium] citroniae WAL-17108</name>
    <dbReference type="NCBI Taxonomy" id="742733"/>
    <lineage>
        <taxon>Bacteria</taxon>
        <taxon>Bacillati</taxon>
        <taxon>Bacillota</taxon>
        <taxon>Clostridia</taxon>
        <taxon>Lachnospirales</taxon>
        <taxon>Lachnospiraceae</taxon>
        <taxon>Enterocloster</taxon>
    </lineage>
</organism>
<feature type="domain" description="HTH deoR-type" evidence="4">
    <location>
        <begin position="4"/>
        <end position="59"/>
    </location>
</feature>
<dbReference type="InterPro" id="IPR018356">
    <property type="entry name" value="Tscrpt_reg_HTH_DeoR_CS"/>
</dbReference>
<dbReference type="EMBL" id="ADLJ01000034">
    <property type="protein sequence ID" value="EHE96852.1"/>
    <property type="molecule type" value="Genomic_DNA"/>
</dbReference>
<sequence>MEKKRQRLSKIVDILRSQGTMTVRDLSESLNVSLMTIRRDLDELQVDGIVERSYGKASLCKNTPHGLYENIEHIYSLSWASVSMDEQKSRIAKYAASLIEPGEVIILDNGSTTDRIADHIPYGIELTVACYNLNILVKLANREKMNIIFAGGYFHPSDQMFESTENINFLETIRAHKLFLSASGVHTSLGMTCAHDFEVAVKQTVLKSALKKILVADSSKFGTVKTVYFEKMDVLDMIITDTGLSSEWAEIIREKGIELVMV</sequence>
<name>G5HNU5_9FIRM</name>
<dbReference type="PANTHER" id="PTHR30363:SF8">
    <property type="entry name" value="DEOXYRIBOSE OPERON REPRESSOR"/>
    <property type="match status" value="1"/>
</dbReference>
<dbReference type="Pfam" id="PF08220">
    <property type="entry name" value="HTH_DeoR"/>
    <property type="match status" value="1"/>
</dbReference>
<dbReference type="InterPro" id="IPR001034">
    <property type="entry name" value="DeoR_HTH"/>
</dbReference>
<gene>
    <name evidence="5" type="ORF">HMPREF9469_04257</name>
</gene>
<evidence type="ECO:0000256" key="1">
    <source>
        <dbReference type="ARBA" id="ARBA00023015"/>
    </source>
</evidence>
<dbReference type="PROSITE" id="PS51000">
    <property type="entry name" value="HTH_DEOR_2"/>
    <property type="match status" value="1"/>
</dbReference>
<dbReference type="InterPro" id="IPR036390">
    <property type="entry name" value="WH_DNA-bd_sf"/>
</dbReference>
<dbReference type="AlphaFoldDB" id="G5HNU5"/>
<evidence type="ECO:0000313" key="6">
    <source>
        <dbReference type="Proteomes" id="UP000003763"/>
    </source>
</evidence>
<dbReference type="InterPro" id="IPR037171">
    <property type="entry name" value="NagB/RpiA_transferase-like"/>
</dbReference>
<dbReference type="InterPro" id="IPR014036">
    <property type="entry name" value="DeoR-like_C"/>
</dbReference>
<dbReference type="GO" id="GO:0003677">
    <property type="term" value="F:DNA binding"/>
    <property type="evidence" value="ECO:0007669"/>
    <property type="project" value="UniProtKB-KW"/>
</dbReference>
<dbReference type="Proteomes" id="UP000003763">
    <property type="component" value="Unassembled WGS sequence"/>
</dbReference>
<proteinExistence type="predicted"/>
<evidence type="ECO:0000313" key="5">
    <source>
        <dbReference type="EMBL" id="EHE96852.1"/>
    </source>
</evidence>
<dbReference type="PROSITE" id="PS00894">
    <property type="entry name" value="HTH_DEOR_1"/>
    <property type="match status" value="1"/>
</dbReference>
<dbReference type="Gene3D" id="3.40.50.1360">
    <property type="match status" value="1"/>
</dbReference>
<dbReference type="SMART" id="SM01134">
    <property type="entry name" value="DeoRC"/>
    <property type="match status" value="1"/>
</dbReference>
<dbReference type="GO" id="GO:0003700">
    <property type="term" value="F:DNA-binding transcription factor activity"/>
    <property type="evidence" value="ECO:0007669"/>
    <property type="project" value="InterPro"/>
</dbReference>
<evidence type="ECO:0000256" key="3">
    <source>
        <dbReference type="ARBA" id="ARBA00023163"/>
    </source>
</evidence>
<dbReference type="Gene3D" id="1.10.10.10">
    <property type="entry name" value="Winged helix-like DNA-binding domain superfamily/Winged helix DNA-binding domain"/>
    <property type="match status" value="1"/>
</dbReference>
<dbReference type="SMART" id="SM00420">
    <property type="entry name" value="HTH_DEOR"/>
    <property type="match status" value="1"/>
</dbReference>